<dbReference type="PANTHER" id="PTHR36452">
    <property type="entry name" value="CHROMOSOME 12, WHOLE GENOME SHOTGUN SEQUENCE"/>
    <property type="match status" value="1"/>
</dbReference>
<accession>A0A5N6KPL7</accession>
<protein>
    <submittedName>
        <fullName evidence="2">Uncharacterized protein</fullName>
    </submittedName>
</protein>
<sequence>MPRRSLRAVSSATSTPAKTGKTPSSAGSKRGRATPKQSQYFSPKRTGSSSARRTSRRGAAGGGSSSDELSPTKAARKPMTHADDGDEDEDEEPSSEDDDGSDGSAFEVDDAEDDAGPSDGASDDEEAPSEEDFASDDAEIGDAPPTKKRKTASTPSKPAGVKKGQELWRTNVKTGLGPGNAVRIERPKARAAGKTPYEPHTIHPNTFLFLGDLAQNNDREWLKMHDPDYRTSWKDFTDWLECLQEKISEADETVPELPVKDVVFRIYRDVRFTSDPTPYKTHFSAAWSRTGRKGPFAAYHVQIKPNGNSFVGQSPPHPCGHPCMPRGHIESPS</sequence>
<evidence type="ECO:0000313" key="3">
    <source>
        <dbReference type="Proteomes" id="UP000327013"/>
    </source>
</evidence>
<feature type="compositionally biased region" description="Polar residues" evidence="1">
    <location>
        <begin position="8"/>
        <end position="27"/>
    </location>
</feature>
<feature type="region of interest" description="Disordered" evidence="1">
    <location>
        <begin position="1"/>
        <end position="165"/>
    </location>
</feature>
<gene>
    <name evidence="2" type="ORF">FH972_021533</name>
</gene>
<dbReference type="OrthoDB" id="2537769at2759"/>
<proteinExistence type="predicted"/>
<reference evidence="2 3" key="1">
    <citation type="submission" date="2019-06" db="EMBL/GenBank/DDBJ databases">
        <title>A chromosomal-level reference genome of Carpinus fangiana (Coryloideae, Betulaceae).</title>
        <authorList>
            <person name="Yang X."/>
            <person name="Wang Z."/>
            <person name="Zhang L."/>
            <person name="Hao G."/>
            <person name="Liu J."/>
            <person name="Yang Y."/>
        </authorList>
    </citation>
    <scope>NUCLEOTIDE SEQUENCE [LARGE SCALE GENOMIC DNA]</scope>
    <source>
        <strain evidence="2">Cfa_2016G</strain>
        <tissue evidence="2">Leaf</tissue>
    </source>
</reference>
<dbReference type="AlphaFoldDB" id="A0A5N6KPL7"/>
<dbReference type="Pfam" id="PF09365">
    <property type="entry name" value="DUF2461"/>
    <property type="match status" value="1"/>
</dbReference>
<evidence type="ECO:0000313" key="2">
    <source>
        <dbReference type="EMBL" id="KAB8337231.1"/>
    </source>
</evidence>
<dbReference type="Proteomes" id="UP000327013">
    <property type="component" value="Unassembled WGS sequence"/>
</dbReference>
<evidence type="ECO:0000256" key="1">
    <source>
        <dbReference type="SAM" id="MobiDB-lite"/>
    </source>
</evidence>
<dbReference type="InterPro" id="IPR012808">
    <property type="entry name" value="CHP02453"/>
</dbReference>
<comment type="caution">
    <text evidence="2">The sequence shown here is derived from an EMBL/GenBank/DDBJ whole genome shotgun (WGS) entry which is preliminary data.</text>
</comment>
<feature type="compositionally biased region" description="Acidic residues" evidence="1">
    <location>
        <begin position="84"/>
        <end position="140"/>
    </location>
</feature>
<name>A0A5N6KPL7_9ROSI</name>
<dbReference type="PANTHER" id="PTHR36452:SF1">
    <property type="entry name" value="DUF2461 DOMAIN-CONTAINING PROTEIN"/>
    <property type="match status" value="1"/>
</dbReference>
<keyword evidence="3" id="KW-1185">Reference proteome</keyword>
<organism evidence="2 3">
    <name type="scientific">Carpinus fangiana</name>
    <dbReference type="NCBI Taxonomy" id="176857"/>
    <lineage>
        <taxon>Eukaryota</taxon>
        <taxon>Viridiplantae</taxon>
        <taxon>Streptophyta</taxon>
        <taxon>Embryophyta</taxon>
        <taxon>Tracheophyta</taxon>
        <taxon>Spermatophyta</taxon>
        <taxon>Magnoliopsida</taxon>
        <taxon>eudicotyledons</taxon>
        <taxon>Gunneridae</taxon>
        <taxon>Pentapetalae</taxon>
        <taxon>rosids</taxon>
        <taxon>fabids</taxon>
        <taxon>Fagales</taxon>
        <taxon>Betulaceae</taxon>
        <taxon>Carpinus</taxon>
    </lineage>
</organism>
<dbReference type="EMBL" id="VIBQ01000009">
    <property type="protein sequence ID" value="KAB8337231.1"/>
    <property type="molecule type" value="Genomic_DNA"/>
</dbReference>